<keyword evidence="2" id="KW-1185">Reference proteome</keyword>
<dbReference type="EMBL" id="CM047580">
    <property type="protein sequence ID" value="KAI9922714.1"/>
    <property type="molecule type" value="Genomic_DNA"/>
</dbReference>
<organism evidence="1 2">
    <name type="scientific">Peronosclerospora sorghi</name>
    <dbReference type="NCBI Taxonomy" id="230839"/>
    <lineage>
        <taxon>Eukaryota</taxon>
        <taxon>Sar</taxon>
        <taxon>Stramenopiles</taxon>
        <taxon>Oomycota</taxon>
        <taxon>Peronosporomycetes</taxon>
        <taxon>Peronosporales</taxon>
        <taxon>Peronosporaceae</taxon>
        <taxon>Peronosclerospora</taxon>
    </lineage>
</organism>
<accession>A0ACC0WXC2</accession>
<name>A0ACC0WXC2_9STRA</name>
<protein>
    <submittedName>
        <fullName evidence="1">Uncharacterized protein</fullName>
    </submittedName>
</protein>
<evidence type="ECO:0000313" key="1">
    <source>
        <dbReference type="EMBL" id="KAI9922714.1"/>
    </source>
</evidence>
<gene>
    <name evidence="1" type="ORF">PsorP6_001332</name>
</gene>
<proteinExistence type="predicted"/>
<sequence>MGLAVAPACGPKVLNPVCPVGCVPNPPGAEVDGAPNGLLAVEAAPNPLLGVLPNIPPLAGVGVPNPPAVAPPPKALAVPAPVPNALVDPNGLELAAGLAPNGVLDPNADVTDEPNPPVLAPPPNADVGPKPDVVVGFAAAPNPVAGGAAVPKPPNPVVVVVCGAPNPPVAAGVAPKPPKAGFAAPAPNVDVPAPKAPVAPPPPPNGEAAAELPNPLLVPDPNPPKPLLAGALELLPKPPKDMEKERRAVTTHHVILLGACHALIALYPSPDNCVSPSWTKCGMKLDGWFIGAWTTTQEDLILGDMVLQQTMLAGKRPSAEGKLRVTPGSLAIIDRLKELGLLRLYEQAGFTVGVPSCSFCVGIGKSCLFVQTQEPQRGRGRRSVTLKPESQLSESNGQGSMGNFSSAAVVAASSFDMQVMDPQPYLDAMNKEDFDRYGNWIEPDVDRATRSTPYELAEPTPVLVLVSADDEMPSAQQDKEQAAVAAVEAALPPKFHGNVQVFGDNIDSDAIIPAQFMGLNKSLPLWRLPDGSSREEAIVRVADHNVAFTLTELEEARFFSATRSISFVRRCGTRRGRVHPVVPRVTAGPVTLKQRRRRGRKARACRTNGLRRESRWKEAMQSTELEAQTVTTMHSSRLDAMHQRLDTSERRDAHDWILLARCFLRPSSFDRKGVPILNGHDVNARGTAQARGRADLEFAVAAHYL</sequence>
<evidence type="ECO:0000313" key="2">
    <source>
        <dbReference type="Proteomes" id="UP001163321"/>
    </source>
</evidence>
<dbReference type="Proteomes" id="UP001163321">
    <property type="component" value="Chromosome 1"/>
</dbReference>
<comment type="caution">
    <text evidence="1">The sequence shown here is derived from an EMBL/GenBank/DDBJ whole genome shotgun (WGS) entry which is preliminary data.</text>
</comment>
<reference evidence="1 2" key="1">
    <citation type="journal article" date="2022" name="bioRxiv">
        <title>The genome of the oomycete Peronosclerospora sorghi, a cosmopolitan pathogen of maize and sorghum, is inflated with dispersed pseudogenes.</title>
        <authorList>
            <person name="Fletcher K."/>
            <person name="Martin F."/>
            <person name="Isakeit T."/>
            <person name="Cavanaugh K."/>
            <person name="Magill C."/>
            <person name="Michelmore R."/>
        </authorList>
    </citation>
    <scope>NUCLEOTIDE SEQUENCE [LARGE SCALE GENOMIC DNA]</scope>
    <source>
        <strain evidence="1">P6</strain>
    </source>
</reference>